<keyword evidence="2" id="KW-1003">Cell membrane</keyword>
<evidence type="ECO:0000313" key="10">
    <source>
        <dbReference type="Proteomes" id="UP000694621"/>
    </source>
</evidence>
<evidence type="ECO:0000256" key="7">
    <source>
        <dbReference type="ARBA" id="ARBA00023180"/>
    </source>
</evidence>
<dbReference type="InterPro" id="IPR052051">
    <property type="entry name" value="TCR_complex_component"/>
</dbReference>
<evidence type="ECO:0000256" key="6">
    <source>
        <dbReference type="ARBA" id="ARBA00023157"/>
    </source>
</evidence>
<dbReference type="Gene3D" id="2.60.40.10">
    <property type="entry name" value="Immunoglobulins"/>
    <property type="match status" value="1"/>
</dbReference>
<dbReference type="Proteomes" id="UP000694621">
    <property type="component" value="Unplaced"/>
</dbReference>
<dbReference type="Pfam" id="PF07686">
    <property type="entry name" value="V-set"/>
    <property type="match status" value="1"/>
</dbReference>
<name>A0A8B9JFG0_ASTMX</name>
<keyword evidence="4" id="KW-0391">Immunity</keyword>
<protein>
    <recommendedName>
        <fullName evidence="8">Ig-like domain-containing protein</fullName>
    </recommendedName>
</protein>
<evidence type="ECO:0000256" key="4">
    <source>
        <dbReference type="ARBA" id="ARBA00022859"/>
    </source>
</evidence>
<dbReference type="PANTHER" id="PTHR19433">
    <property type="entry name" value="T-CELL RECEPTOR ALPHA CHAIN V REGION-RELATED"/>
    <property type="match status" value="1"/>
</dbReference>
<accession>A0A8B9JFG0</accession>
<dbReference type="GO" id="GO:0005886">
    <property type="term" value="C:plasma membrane"/>
    <property type="evidence" value="ECO:0007669"/>
    <property type="project" value="UniProtKB-SubCell"/>
</dbReference>
<reference evidence="9" key="1">
    <citation type="submission" date="2025-08" db="UniProtKB">
        <authorList>
            <consortium name="Ensembl"/>
        </authorList>
    </citation>
    <scope>IDENTIFICATION</scope>
</reference>
<dbReference type="Ensembl" id="ENSAMXT00005022971.1">
    <property type="protein sequence ID" value="ENSAMXP00005020788.1"/>
    <property type="gene ID" value="ENSAMXG00005010777.1"/>
</dbReference>
<dbReference type="InterPro" id="IPR003599">
    <property type="entry name" value="Ig_sub"/>
</dbReference>
<keyword evidence="3" id="KW-0732">Signal</keyword>
<evidence type="ECO:0000259" key="8">
    <source>
        <dbReference type="PROSITE" id="PS50835"/>
    </source>
</evidence>
<evidence type="ECO:0000256" key="5">
    <source>
        <dbReference type="ARBA" id="ARBA00023136"/>
    </source>
</evidence>
<comment type="subcellular location">
    <subcellularLocation>
        <location evidence="1">Cell membrane</location>
    </subcellularLocation>
</comment>
<keyword evidence="7" id="KW-0325">Glycoprotein</keyword>
<evidence type="ECO:0000256" key="2">
    <source>
        <dbReference type="ARBA" id="ARBA00022475"/>
    </source>
</evidence>
<feature type="domain" description="Ig-like" evidence="8">
    <location>
        <begin position="6"/>
        <end position="98"/>
    </location>
</feature>
<dbReference type="InterPro" id="IPR036179">
    <property type="entry name" value="Ig-like_dom_sf"/>
</dbReference>
<sequence>MGTCRPIQEISADLRSVSPGEIITLHCSISADYEIYWYHQNSEQQMKLLVFAARRKINKSFSLSFNINTDHYEISENSSSVSLVIIGINDTDLGLYYCGGRNKSSFLQFGKPIKLTFTGKCSVAYQKAVGVSYSSLQHEGKVLCNSDLLMINDLRIYLVHLQKCKYC</sequence>
<evidence type="ECO:0000256" key="3">
    <source>
        <dbReference type="ARBA" id="ARBA00022729"/>
    </source>
</evidence>
<dbReference type="SMART" id="SM00409">
    <property type="entry name" value="IG"/>
    <property type="match status" value="1"/>
</dbReference>
<evidence type="ECO:0000313" key="9">
    <source>
        <dbReference type="Ensembl" id="ENSAMXP00005020788.1"/>
    </source>
</evidence>
<dbReference type="PANTHER" id="PTHR19433:SF111">
    <property type="entry name" value="T CELL RECEPTOR ALPHA VARIABLE 4"/>
    <property type="match status" value="1"/>
</dbReference>
<keyword evidence="6" id="KW-1015">Disulfide bond</keyword>
<dbReference type="GO" id="GO:0002376">
    <property type="term" value="P:immune system process"/>
    <property type="evidence" value="ECO:0007669"/>
    <property type="project" value="UniProtKB-KW"/>
</dbReference>
<dbReference type="InterPro" id="IPR007110">
    <property type="entry name" value="Ig-like_dom"/>
</dbReference>
<evidence type="ECO:0000256" key="1">
    <source>
        <dbReference type="ARBA" id="ARBA00004236"/>
    </source>
</evidence>
<proteinExistence type="predicted"/>
<dbReference type="SUPFAM" id="SSF48726">
    <property type="entry name" value="Immunoglobulin"/>
    <property type="match status" value="1"/>
</dbReference>
<dbReference type="AlphaFoldDB" id="A0A8B9JFG0"/>
<dbReference type="InterPro" id="IPR013106">
    <property type="entry name" value="Ig_V-set"/>
</dbReference>
<dbReference type="PROSITE" id="PS50835">
    <property type="entry name" value="IG_LIKE"/>
    <property type="match status" value="1"/>
</dbReference>
<keyword evidence="5" id="KW-0472">Membrane</keyword>
<organism evidence="9 10">
    <name type="scientific">Astyanax mexicanus</name>
    <name type="common">Blind cave fish</name>
    <name type="synonym">Astyanax fasciatus mexicanus</name>
    <dbReference type="NCBI Taxonomy" id="7994"/>
    <lineage>
        <taxon>Eukaryota</taxon>
        <taxon>Metazoa</taxon>
        <taxon>Chordata</taxon>
        <taxon>Craniata</taxon>
        <taxon>Vertebrata</taxon>
        <taxon>Euteleostomi</taxon>
        <taxon>Actinopterygii</taxon>
        <taxon>Neopterygii</taxon>
        <taxon>Teleostei</taxon>
        <taxon>Ostariophysi</taxon>
        <taxon>Characiformes</taxon>
        <taxon>Characoidei</taxon>
        <taxon>Acestrorhamphidae</taxon>
        <taxon>Acestrorhamphinae</taxon>
        <taxon>Astyanax</taxon>
    </lineage>
</organism>
<dbReference type="InterPro" id="IPR013783">
    <property type="entry name" value="Ig-like_fold"/>
</dbReference>
<dbReference type="GO" id="GO:0009617">
    <property type="term" value="P:response to bacterium"/>
    <property type="evidence" value="ECO:0007669"/>
    <property type="project" value="TreeGrafter"/>
</dbReference>